<evidence type="ECO:0000313" key="1">
    <source>
        <dbReference type="EMBL" id="MEX0404056.1"/>
    </source>
</evidence>
<evidence type="ECO:0000313" key="2">
    <source>
        <dbReference type="Proteomes" id="UP001556692"/>
    </source>
</evidence>
<comment type="caution">
    <text evidence="1">The sequence shown here is derived from an EMBL/GenBank/DDBJ whole genome shotgun (WGS) entry which is preliminary data.</text>
</comment>
<protein>
    <submittedName>
        <fullName evidence="1">Phage head closure protein</fullName>
    </submittedName>
</protein>
<dbReference type="EMBL" id="JBDPGJ010000001">
    <property type="protein sequence ID" value="MEX0404056.1"/>
    <property type="molecule type" value="Genomic_DNA"/>
</dbReference>
<dbReference type="Gene3D" id="2.40.10.270">
    <property type="entry name" value="Bacteriophage SPP1 head-tail adaptor protein"/>
    <property type="match status" value="1"/>
</dbReference>
<accession>A0ABV3SDS3</accession>
<dbReference type="InterPro" id="IPR008767">
    <property type="entry name" value="Phage_SPP1_head-tail_adaptor"/>
</dbReference>
<dbReference type="InterPro" id="IPR038666">
    <property type="entry name" value="SSP1_head-tail_sf"/>
</dbReference>
<gene>
    <name evidence="1" type="ORF">ABGN05_00090</name>
</gene>
<keyword evidence="2" id="KW-1185">Reference proteome</keyword>
<dbReference type="Pfam" id="PF05521">
    <property type="entry name" value="Phage_HCP"/>
    <property type="match status" value="1"/>
</dbReference>
<name>A0ABV3SDS3_9HYPH</name>
<dbReference type="Proteomes" id="UP001556692">
    <property type="component" value="Unassembled WGS sequence"/>
</dbReference>
<organism evidence="1 2">
    <name type="scientific">Aquibium pacificus</name>
    <dbReference type="NCBI Taxonomy" id="3153579"/>
    <lineage>
        <taxon>Bacteria</taxon>
        <taxon>Pseudomonadati</taxon>
        <taxon>Pseudomonadota</taxon>
        <taxon>Alphaproteobacteria</taxon>
        <taxon>Hyphomicrobiales</taxon>
        <taxon>Phyllobacteriaceae</taxon>
        <taxon>Aquibium</taxon>
    </lineage>
</organism>
<sequence>MRAGKLDRIITIDRVTTTVDEYGTPVEGWSTVTTVRAQRVKLTTDEFLRAFGTTSEAVAVFRIRHMDGLTLADRVTCDGETFDLKAVEPLGRREGLELRCVAQGAGA</sequence>
<proteinExistence type="predicted"/>
<dbReference type="NCBIfam" id="TIGR01563">
    <property type="entry name" value="gp16_SPP1"/>
    <property type="match status" value="1"/>
</dbReference>
<dbReference type="RefSeq" id="WP_367951964.1">
    <property type="nucleotide sequence ID" value="NZ_JBDPGJ010000001.1"/>
</dbReference>
<reference evidence="1 2" key="1">
    <citation type="submission" date="2024-05" db="EMBL/GenBank/DDBJ databases">
        <authorList>
            <person name="Jiang F."/>
        </authorList>
    </citation>
    <scope>NUCLEOTIDE SEQUENCE [LARGE SCALE GENOMIC DNA]</scope>
    <source>
        <strain evidence="1 2">LZ166</strain>
    </source>
</reference>